<evidence type="ECO:0000313" key="3">
    <source>
        <dbReference type="Proteomes" id="UP001236500"/>
    </source>
</evidence>
<gene>
    <name evidence="2" type="ORF">PVT68_01280</name>
</gene>
<keyword evidence="1" id="KW-0472">Membrane</keyword>
<keyword evidence="1" id="KW-1133">Transmembrane helix</keyword>
<keyword evidence="1" id="KW-0812">Transmembrane</keyword>
<feature type="transmembrane region" description="Helical" evidence="1">
    <location>
        <begin position="22"/>
        <end position="41"/>
    </location>
</feature>
<evidence type="ECO:0000313" key="2">
    <source>
        <dbReference type="EMBL" id="WGL16945.1"/>
    </source>
</evidence>
<dbReference type="Proteomes" id="UP001236500">
    <property type="component" value="Chromosome"/>
</dbReference>
<dbReference type="RefSeq" id="WP_280320765.1">
    <property type="nucleotide sequence ID" value="NZ_CP118605.1"/>
</dbReference>
<reference evidence="2 3" key="1">
    <citation type="submission" date="2023-02" db="EMBL/GenBank/DDBJ databases">
        <title>Description and genomic characterization of Microbulbifer bruguierae sp. nov., isolated from the sediment of mangrove plant Bruguiera sexangula.</title>
        <authorList>
            <person name="Long M."/>
        </authorList>
    </citation>
    <scope>NUCLEOTIDE SEQUENCE [LARGE SCALE GENOMIC DNA]</scope>
    <source>
        <strain evidence="2 3">H12</strain>
    </source>
</reference>
<evidence type="ECO:0000256" key="1">
    <source>
        <dbReference type="SAM" id="Phobius"/>
    </source>
</evidence>
<dbReference type="EMBL" id="CP118605">
    <property type="protein sequence ID" value="WGL16945.1"/>
    <property type="molecule type" value="Genomic_DNA"/>
</dbReference>
<protein>
    <submittedName>
        <fullName evidence="2">Uncharacterized protein</fullName>
    </submittedName>
</protein>
<sequence>MSDQVAKEVVVVSDDSDNLADAVAAVALVAIFVATCVYWVASQA</sequence>
<name>A0ABY8NE06_9GAMM</name>
<proteinExistence type="predicted"/>
<accession>A0ABY8NE06</accession>
<keyword evidence="3" id="KW-1185">Reference proteome</keyword>
<organism evidence="2 3">
    <name type="scientific">Microbulbifer bruguierae</name>
    <dbReference type="NCBI Taxonomy" id="3029061"/>
    <lineage>
        <taxon>Bacteria</taxon>
        <taxon>Pseudomonadati</taxon>
        <taxon>Pseudomonadota</taxon>
        <taxon>Gammaproteobacteria</taxon>
        <taxon>Cellvibrionales</taxon>
        <taxon>Microbulbiferaceae</taxon>
        <taxon>Microbulbifer</taxon>
    </lineage>
</organism>